<comment type="caution">
    <text evidence="2">The sequence shown here is derived from an EMBL/GenBank/DDBJ whole genome shotgun (WGS) entry which is preliminary data.</text>
</comment>
<gene>
    <name evidence="2" type="ORF">EGN73_00060</name>
</gene>
<evidence type="ECO:0000256" key="1">
    <source>
        <dbReference type="SAM" id="SignalP"/>
    </source>
</evidence>
<keyword evidence="1" id="KW-0732">Signal</keyword>
<feature type="signal peptide" evidence="1">
    <location>
        <begin position="1"/>
        <end position="20"/>
    </location>
</feature>
<dbReference type="RefSeq" id="WP_219286009.1">
    <property type="nucleotide sequence ID" value="NZ_RPHB01000001.1"/>
</dbReference>
<sequence length="185" mass="21603">MKIYIFTLLSFIFLTKQALAQDFASVEKSIWQIQSLFVTKYLSNESKIKRDLALRSELGFDFFYRDGFLYDGPVVAWSPFLRLEPRHYYNLNKRADKGKKTAKNSGNFVALTTTYKPNWFLITNESSLLVTPALSLIPTWGIRRSPWQHFNFEAGIGIGYGWEYYGHYSYGEVLVNLHLRFGFHL</sequence>
<protein>
    <recommendedName>
        <fullName evidence="4">DUF3575 domain-containing protein</fullName>
    </recommendedName>
</protein>
<accession>A0A951MB98</accession>
<dbReference type="AlphaFoldDB" id="A0A951MB98"/>
<organism evidence="2 3">
    <name type="scientific">Arthrospiribacter ruber</name>
    <dbReference type="NCBI Taxonomy" id="2487934"/>
    <lineage>
        <taxon>Bacteria</taxon>
        <taxon>Pseudomonadati</taxon>
        <taxon>Bacteroidota</taxon>
        <taxon>Cytophagia</taxon>
        <taxon>Cytophagales</taxon>
        <taxon>Cyclobacteriaceae</taxon>
        <taxon>Arthrospiribacter</taxon>
    </lineage>
</organism>
<evidence type="ECO:0008006" key="4">
    <source>
        <dbReference type="Google" id="ProtNLM"/>
    </source>
</evidence>
<evidence type="ECO:0000313" key="2">
    <source>
        <dbReference type="EMBL" id="MBW3466210.1"/>
    </source>
</evidence>
<keyword evidence="3" id="KW-1185">Reference proteome</keyword>
<reference evidence="2 3" key="1">
    <citation type="journal article" date="2020" name="Syst. Appl. Microbiol.">
        <title>Arthrospiribacter ruber gen. nov., sp. nov., a novel bacterium isolated from Arthrospira cultures.</title>
        <authorList>
            <person name="Waleron M."/>
            <person name="Misztak A."/>
            <person name="Waleron M.M."/>
            <person name="Furmaniak M."/>
            <person name="Mrozik A."/>
            <person name="Waleron K."/>
        </authorList>
    </citation>
    <scope>NUCLEOTIDE SEQUENCE [LARGE SCALE GENOMIC DNA]</scope>
    <source>
        <strain evidence="2 3">DPMB0001</strain>
    </source>
</reference>
<dbReference type="Proteomes" id="UP000727490">
    <property type="component" value="Unassembled WGS sequence"/>
</dbReference>
<name>A0A951MB98_9BACT</name>
<evidence type="ECO:0000313" key="3">
    <source>
        <dbReference type="Proteomes" id="UP000727490"/>
    </source>
</evidence>
<proteinExistence type="predicted"/>
<dbReference type="EMBL" id="RPHB01000001">
    <property type="protein sequence ID" value="MBW3466210.1"/>
    <property type="molecule type" value="Genomic_DNA"/>
</dbReference>
<feature type="chain" id="PRO_5037300704" description="DUF3575 domain-containing protein" evidence="1">
    <location>
        <begin position="21"/>
        <end position="185"/>
    </location>
</feature>